<dbReference type="Proteomes" id="UP000324376">
    <property type="component" value="Unassembled WGS sequence"/>
</dbReference>
<sequence>MTSMEFSTHFYAVMIIYAVVFIVFIPIGINVYKGRKERKKDK</sequence>
<keyword evidence="1" id="KW-0472">Membrane</keyword>
<name>A0A5S5BWY9_9FLAO</name>
<gene>
    <name evidence="2" type="ORF">BD809_109106</name>
</gene>
<keyword evidence="1" id="KW-1133">Transmembrane helix</keyword>
<protein>
    <submittedName>
        <fullName evidence="2">Uncharacterized protein</fullName>
    </submittedName>
</protein>
<dbReference type="RefSeq" id="WP_262712890.1">
    <property type="nucleotide sequence ID" value="NZ_VNHU01000009.1"/>
</dbReference>
<evidence type="ECO:0000256" key="1">
    <source>
        <dbReference type="SAM" id="Phobius"/>
    </source>
</evidence>
<reference evidence="2 3" key="1">
    <citation type="submission" date="2019-07" db="EMBL/GenBank/DDBJ databases">
        <title>Genomic Encyclopedia of Archaeal and Bacterial Type Strains, Phase II (KMG-II): from individual species to whole genera.</title>
        <authorList>
            <person name="Goeker M."/>
        </authorList>
    </citation>
    <scope>NUCLEOTIDE SEQUENCE [LARGE SCALE GENOMIC DNA]</scope>
    <source>
        <strain evidence="2 3">DSM 17527</strain>
    </source>
</reference>
<comment type="caution">
    <text evidence="2">The sequence shown here is derived from an EMBL/GenBank/DDBJ whole genome shotgun (WGS) entry which is preliminary data.</text>
</comment>
<accession>A0A5S5BWY9</accession>
<proteinExistence type="predicted"/>
<feature type="transmembrane region" description="Helical" evidence="1">
    <location>
        <begin position="12"/>
        <end position="32"/>
    </location>
</feature>
<dbReference type="AlphaFoldDB" id="A0A5S5BWY9"/>
<keyword evidence="3" id="KW-1185">Reference proteome</keyword>
<evidence type="ECO:0000313" key="3">
    <source>
        <dbReference type="Proteomes" id="UP000324376"/>
    </source>
</evidence>
<dbReference type="EMBL" id="VNHU01000009">
    <property type="protein sequence ID" value="TYP71524.1"/>
    <property type="molecule type" value="Genomic_DNA"/>
</dbReference>
<evidence type="ECO:0000313" key="2">
    <source>
        <dbReference type="EMBL" id="TYP71524.1"/>
    </source>
</evidence>
<organism evidence="2 3">
    <name type="scientific">Aquimarina intermedia</name>
    <dbReference type="NCBI Taxonomy" id="350814"/>
    <lineage>
        <taxon>Bacteria</taxon>
        <taxon>Pseudomonadati</taxon>
        <taxon>Bacteroidota</taxon>
        <taxon>Flavobacteriia</taxon>
        <taxon>Flavobacteriales</taxon>
        <taxon>Flavobacteriaceae</taxon>
        <taxon>Aquimarina</taxon>
    </lineage>
</organism>
<keyword evidence="1" id="KW-0812">Transmembrane</keyword>